<dbReference type="VEuPathDB" id="PlasmoDB:PKNH_0702700"/>
<dbReference type="AlphaFoldDB" id="A0A1Y3DS37"/>
<dbReference type="InterPro" id="IPR036249">
    <property type="entry name" value="Thioredoxin-like_sf"/>
</dbReference>
<dbReference type="VEuPathDB" id="PlasmoDB:PKNOH_S06404200"/>
<dbReference type="OrthoDB" id="371404at2759"/>
<evidence type="ECO:0000313" key="1">
    <source>
        <dbReference type="EMBL" id="OTN67414.1"/>
    </source>
</evidence>
<dbReference type="eggNOG" id="ENOG502T2YE">
    <property type="taxonomic scope" value="Eukaryota"/>
</dbReference>
<reference evidence="1 2" key="1">
    <citation type="submission" date="2017-05" db="EMBL/GenBank/DDBJ databases">
        <title>PacBio assembly of a Plasmodium knowlesi genome sequence with Hi-C correction and manual annotation of the SICAvar gene family.</title>
        <authorList>
            <person name="Lapp S.A."/>
            <person name="Geraldo J.A."/>
            <person name="Chien J.-T."/>
            <person name="Ay F."/>
            <person name="Pakala S.B."/>
            <person name="Batugedara G."/>
            <person name="Humphrey J.C."/>
            <person name="Debarry J.D."/>
            <person name="Le Roch K.G."/>
            <person name="Galinski M.R."/>
            <person name="Kissinger J.C."/>
        </authorList>
    </citation>
    <scope>NUCLEOTIDE SEQUENCE [LARGE SCALE GENOMIC DNA]</scope>
    <source>
        <strain evidence="2">Malayan Strain Pk1 (A+)</strain>
    </source>
</reference>
<dbReference type="OMA" id="PCVCLIY"/>
<gene>
    <name evidence="1" type="ORF">PKNOH_S06404200</name>
</gene>
<sequence>MNMMMKVVRLYKVEEFLRRSGKISGTLLSRSYSTAKINNVTAVDNKYIYNVYKLDNTYYNNLKVINSYDEYHDLVVKNEYFKDYSKLQDKFNDGEMWNNSIEHLEDGFKPSIEERKDAVRNNFEKMNEENECTNVITSTDLQVLYFGSYENNISVLLFEKFKSIIEKNKKLQFFFLDVNVCPQCSYNCDVTYVPCVCLIYKNHLFRKKLEINYENPIDEKYLDEYLSTVQKSIDSFHKYNNKFIYKLKKQSNYLNTKYIDVDNQNIHKENWNTF</sequence>
<dbReference type="SUPFAM" id="SSF52833">
    <property type="entry name" value="Thioredoxin-like"/>
    <property type="match status" value="1"/>
</dbReference>
<dbReference type="VEuPathDB" id="PlasmoDB:PKA1H_070007600"/>
<organism evidence="1 2">
    <name type="scientific">Plasmodium knowlesi</name>
    <dbReference type="NCBI Taxonomy" id="5850"/>
    <lineage>
        <taxon>Eukaryota</taxon>
        <taxon>Sar</taxon>
        <taxon>Alveolata</taxon>
        <taxon>Apicomplexa</taxon>
        <taxon>Aconoidasida</taxon>
        <taxon>Haemosporida</taxon>
        <taxon>Plasmodiidae</taxon>
        <taxon>Plasmodium</taxon>
        <taxon>Plasmodium (Plasmodium)</taxon>
    </lineage>
</organism>
<protein>
    <recommendedName>
        <fullName evidence="3">Thioredoxin-like protein</fullName>
    </recommendedName>
</protein>
<comment type="caution">
    <text evidence="1">The sequence shown here is derived from an EMBL/GenBank/DDBJ whole genome shotgun (WGS) entry which is preliminary data.</text>
</comment>
<dbReference type="Proteomes" id="UP000195012">
    <property type="component" value="Unassembled WGS sequence"/>
</dbReference>
<name>A0A1Y3DS37_PLAKN</name>
<evidence type="ECO:0008006" key="3">
    <source>
        <dbReference type="Google" id="ProtNLM"/>
    </source>
</evidence>
<proteinExistence type="predicted"/>
<accession>A0A1Y3DS37</accession>
<dbReference type="EMBL" id="NETL01000020">
    <property type="protein sequence ID" value="OTN67414.1"/>
    <property type="molecule type" value="Genomic_DNA"/>
</dbReference>
<evidence type="ECO:0000313" key="2">
    <source>
        <dbReference type="Proteomes" id="UP000195012"/>
    </source>
</evidence>